<dbReference type="InterPro" id="IPR001754">
    <property type="entry name" value="OMPdeCOase_dom"/>
</dbReference>
<reference evidence="8 9" key="1">
    <citation type="submission" date="2015-07" db="EMBL/GenBank/DDBJ databases">
        <title>Genome sequence of Leptolinea tardivitalis DSM 16556.</title>
        <authorList>
            <person name="Hemp J."/>
            <person name="Ward L.M."/>
            <person name="Pace L.A."/>
            <person name="Fischer W.W."/>
        </authorList>
    </citation>
    <scope>NUCLEOTIDE SEQUENCE [LARGE SCALE GENOMIC DNA]</scope>
    <source>
        <strain evidence="8 9">YMTK-2</strain>
    </source>
</reference>
<dbReference type="InterPro" id="IPR017553">
    <property type="entry name" value="3-hexulose-6-phosphate_synth"/>
</dbReference>
<dbReference type="Pfam" id="PF00215">
    <property type="entry name" value="OMPdecase"/>
    <property type="match status" value="1"/>
</dbReference>
<protein>
    <recommendedName>
        <fullName evidence="4">3-hexulose-6-phosphate synthase</fullName>
        <ecNumber evidence="4">4.1.2.43</ecNumber>
    </recommendedName>
</protein>
<dbReference type="GO" id="GO:0006207">
    <property type="term" value="P:'de novo' pyrimidine nucleobase biosynthetic process"/>
    <property type="evidence" value="ECO:0007669"/>
    <property type="project" value="InterPro"/>
</dbReference>
<dbReference type="NCBIfam" id="TIGR03128">
    <property type="entry name" value="RuMP_HxlA"/>
    <property type="match status" value="1"/>
</dbReference>
<evidence type="ECO:0000259" key="7">
    <source>
        <dbReference type="SMART" id="SM00934"/>
    </source>
</evidence>
<dbReference type="PANTHER" id="PTHR35039">
    <property type="entry name" value="3-KETO-L-GULONATE-6-PHOSPHATE DECARBOXYLASE SGBH-RELATED"/>
    <property type="match status" value="1"/>
</dbReference>
<dbReference type="InterPro" id="IPR013785">
    <property type="entry name" value="Aldolase_TIM"/>
</dbReference>
<feature type="domain" description="Orotidine 5'-phosphate decarboxylase" evidence="7">
    <location>
        <begin position="2"/>
        <end position="203"/>
    </location>
</feature>
<evidence type="ECO:0000256" key="6">
    <source>
        <dbReference type="ARBA" id="ARBA00023277"/>
    </source>
</evidence>
<comment type="catalytic activity">
    <reaction evidence="1">
        <text>D-ribulose 5-phosphate + formaldehyde = D-arabino-hex-3-ulose 6-phosphate</text>
        <dbReference type="Rhea" id="RHEA:25201"/>
        <dbReference type="ChEBI" id="CHEBI:16842"/>
        <dbReference type="ChEBI" id="CHEBI:58121"/>
        <dbReference type="ChEBI" id="CHEBI:58542"/>
        <dbReference type="EC" id="4.1.2.43"/>
    </reaction>
</comment>
<keyword evidence="9" id="KW-1185">Reference proteome</keyword>
<evidence type="ECO:0000256" key="2">
    <source>
        <dbReference type="ARBA" id="ARBA00005014"/>
    </source>
</evidence>
<accession>A0A0P6X9F1</accession>
<dbReference type="EC" id="4.1.2.43" evidence="4"/>
<dbReference type="STRING" id="229920.ADM99_12105"/>
<dbReference type="AlphaFoldDB" id="A0A0P6X9F1"/>
<comment type="caution">
    <text evidence="8">The sequence shown here is derived from an EMBL/GenBank/DDBJ whole genome shotgun (WGS) entry which is preliminary data.</text>
</comment>
<evidence type="ECO:0000256" key="1">
    <source>
        <dbReference type="ARBA" id="ARBA00000718"/>
    </source>
</evidence>
<keyword evidence="5" id="KW-0456">Lyase</keyword>
<dbReference type="SMART" id="SM00934">
    <property type="entry name" value="OMPdecase"/>
    <property type="match status" value="1"/>
</dbReference>
<evidence type="ECO:0000313" key="8">
    <source>
        <dbReference type="EMBL" id="KPL71031.1"/>
    </source>
</evidence>
<name>A0A0P6X9F1_9CHLR</name>
<dbReference type="EMBL" id="LGCK01000012">
    <property type="protein sequence ID" value="KPL71031.1"/>
    <property type="molecule type" value="Genomic_DNA"/>
</dbReference>
<dbReference type="Proteomes" id="UP000050430">
    <property type="component" value="Unassembled WGS sequence"/>
</dbReference>
<dbReference type="FunFam" id="3.20.20.70:FF:000022">
    <property type="entry name" value="3-keto-L-gulonate-6-phosphate decarboxylase UlaD"/>
    <property type="match status" value="1"/>
</dbReference>
<evidence type="ECO:0000313" key="9">
    <source>
        <dbReference type="Proteomes" id="UP000050430"/>
    </source>
</evidence>
<proteinExistence type="inferred from homology"/>
<keyword evidence="6" id="KW-0119">Carbohydrate metabolism</keyword>
<dbReference type="GO" id="GO:0019854">
    <property type="term" value="P:L-ascorbic acid catabolic process"/>
    <property type="evidence" value="ECO:0007669"/>
    <property type="project" value="TreeGrafter"/>
</dbReference>
<evidence type="ECO:0000256" key="4">
    <source>
        <dbReference type="ARBA" id="ARBA00012890"/>
    </source>
</evidence>
<evidence type="ECO:0000256" key="3">
    <source>
        <dbReference type="ARBA" id="ARBA00006350"/>
    </source>
</evidence>
<evidence type="ECO:0000256" key="5">
    <source>
        <dbReference type="ARBA" id="ARBA00023239"/>
    </source>
</evidence>
<gene>
    <name evidence="8" type="ORF">ADM99_12105</name>
</gene>
<dbReference type="OrthoDB" id="43475at2"/>
<sequence>MKLQFALDRVDAKTALQMVARVYDVVDIVEVGTPMILREGMHPVRMIKEKYPALMVLADTKIIDAGSIESADAFEAGADIVTVLAFAQDATIRAVVKTARDLGKQVMADMVCVEDVAGRAVELDGMDVDYICLHTAIDVQNTGKTPFDELALVKTVVKNAGTVAAGGINFNTISLAKKYNPDIVVVGTALTGAADIRAAAQKMIRTIRE</sequence>
<comment type="similarity">
    <text evidence="3">Belongs to the HPS/KGPDC family. HPS subfamily.</text>
</comment>
<dbReference type="GO" id="GO:0033982">
    <property type="term" value="F:3-dehydro-L-gulonate-6-phosphate decarboxylase activity"/>
    <property type="evidence" value="ECO:0007669"/>
    <property type="project" value="TreeGrafter"/>
</dbReference>
<dbReference type="PANTHER" id="PTHR35039:SF3">
    <property type="entry name" value="3-KETO-L-GULONATE-6-PHOSPHATE DECARBOXYLASE SGBH-RELATED"/>
    <property type="match status" value="1"/>
</dbReference>
<dbReference type="Gene3D" id="3.20.20.70">
    <property type="entry name" value="Aldolase class I"/>
    <property type="match status" value="1"/>
</dbReference>
<dbReference type="CDD" id="cd04726">
    <property type="entry name" value="KGPDC_HPS"/>
    <property type="match status" value="1"/>
</dbReference>
<dbReference type="GO" id="GO:0043801">
    <property type="term" value="F:hexulose-6-phosphate synthase activity"/>
    <property type="evidence" value="ECO:0007669"/>
    <property type="project" value="UniProtKB-EC"/>
</dbReference>
<dbReference type="InterPro" id="IPR011060">
    <property type="entry name" value="RibuloseP-bd_barrel"/>
</dbReference>
<organism evidence="8 9">
    <name type="scientific">Leptolinea tardivitalis</name>
    <dbReference type="NCBI Taxonomy" id="229920"/>
    <lineage>
        <taxon>Bacteria</taxon>
        <taxon>Bacillati</taxon>
        <taxon>Chloroflexota</taxon>
        <taxon>Anaerolineae</taxon>
        <taxon>Anaerolineales</taxon>
        <taxon>Anaerolineaceae</taxon>
        <taxon>Leptolinea</taxon>
    </lineage>
</organism>
<comment type="pathway">
    <text evidence="2">One-carbon metabolism; formaldehyde assimilation via RuMP pathway; D-fructose 6-phosphate from D-ribulose 5-phosphate and formaldehyde: step 1/2.</text>
</comment>
<dbReference type="SUPFAM" id="SSF51366">
    <property type="entry name" value="Ribulose-phoshate binding barrel"/>
    <property type="match status" value="1"/>
</dbReference>
<dbReference type="RefSeq" id="WP_062422762.1">
    <property type="nucleotide sequence ID" value="NZ_BBYA01000011.1"/>
</dbReference>
<dbReference type="GO" id="GO:0004590">
    <property type="term" value="F:orotidine-5'-phosphate decarboxylase activity"/>
    <property type="evidence" value="ECO:0007669"/>
    <property type="project" value="InterPro"/>
</dbReference>
<dbReference type="InterPro" id="IPR041710">
    <property type="entry name" value="HPS/KGPDC"/>
</dbReference>